<dbReference type="InterPro" id="IPR001387">
    <property type="entry name" value="Cro/C1-type_HTH"/>
</dbReference>
<keyword evidence="4" id="KW-1185">Reference proteome</keyword>
<feature type="domain" description="HTH cro/C1-type" evidence="2">
    <location>
        <begin position="12"/>
        <end position="66"/>
    </location>
</feature>
<dbReference type="InterPro" id="IPR050807">
    <property type="entry name" value="TransReg_Diox_bact_type"/>
</dbReference>
<dbReference type="PANTHER" id="PTHR46797:SF1">
    <property type="entry name" value="METHYLPHOSPHONATE SYNTHASE"/>
    <property type="match status" value="1"/>
</dbReference>
<dbReference type="GO" id="GO:0003700">
    <property type="term" value="F:DNA-binding transcription factor activity"/>
    <property type="evidence" value="ECO:0007669"/>
    <property type="project" value="TreeGrafter"/>
</dbReference>
<dbReference type="SMART" id="SM00530">
    <property type="entry name" value="HTH_XRE"/>
    <property type="match status" value="1"/>
</dbReference>
<dbReference type="AlphaFoldDB" id="A0A1I0C6H6"/>
<dbReference type="RefSeq" id="WP_092477639.1">
    <property type="nucleotide sequence ID" value="NZ_FOHN01000009.1"/>
</dbReference>
<gene>
    <name evidence="3" type="ORF">SAMN04487772_10926</name>
</gene>
<dbReference type="OrthoDB" id="371153at2"/>
<dbReference type="PROSITE" id="PS50943">
    <property type="entry name" value="HTH_CROC1"/>
    <property type="match status" value="1"/>
</dbReference>
<protein>
    <submittedName>
        <fullName evidence="3">DNA-binding transcriptional regulator, XRE-family HTH domain</fullName>
    </submittedName>
</protein>
<dbReference type="SUPFAM" id="SSF47413">
    <property type="entry name" value="lambda repressor-like DNA-binding domains"/>
    <property type="match status" value="1"/>
</dbReference>
<keyword evidence="1 3" id="KW-0238">DNA-binding</keyword>
<name>A0A1I0C6H6_9FIRM</name>
<evidence type="ECO:0000259" key="2">
    <source>
        <dbReference type="PROSITE" id="PS50943"/>
    </source>
</evidence>
<dbReference type="PANTHER" id="PTHR46797">
    <property type="entry name" value="HTH-TYPE TRANSCRIPTIONAL REGULATOR"/>
    <property type="match status" value="1"/>
</dbReference>
<dbReference type="Gene3D" id="1.10.260.40">
    <property type="entry name" value="lambda repressor-like DNA-binding domains"/>
    <property type="match status" value="1"/>
</dbReference>
<dbReference type="Proteomes" id="UP000199800">
    <property type="component" value="Unassembled WGS sequence"/>
</dbReference>
<evidence type="ECO:0000313" key="4">
    <source>
        <dbReference type="Proteomes" id="UP000199800"/>
    </source>
</evidence>
<evidence type="ECO:0000313" key="3">
    <source>
        <dbReference type="EMBL" id="SET14532.1"/>
    </source>
</evidence>
<proteinExistence type="predicted"/>
<dbReference type="CDD" id="cd00093">
    <property type="entry name" value="HTH_XRE"/>
    <property type="match status" value="1"/>
</dbReference>
<organism evidence="3 4">
    <name type="scientific">[Clostridium] polysaccharolyticum</name>
    <dbReference type="NCBI Taxonomy" id="29364"/>
    <lineage>
        <taxon>Bacteria</taxon>
        <taxon>Bacillati</taxon>
        <taxon>Bacillota</taxon>
        <taxon>Clostridia</taxon>
        <taxon>Lachnospirales</taxon>
        <taxon>Lachnospiraceae</taxon>
    </lineage>
</organism>
<dbReference type="Pfam" id="PF12844">
    <property type="entry name" value="HTH_19"/>
    <property type="match status" value="1"/>
</dbReference>
<dbReference type="GO" id="GO:0005829">
    <property type="term" value="C:cytosol"/>
    <property type="evidence" value="ECO:0007669"/>
    <property type="project" value="TreeGrafter"/>
</dbReference>
<dbReference type="InterPro" id="IPR010982">
    <property type="entry name" value="Lambda_DNA-bd_dom_sf"/>
</dbReference>
<dbReference type="EMBL" id="FOHN01000009">
    <property type="protein sequence ID" value="SET14532.1"/>
    <property type="molecule type" value="Genomic_DNA"/>
</dbReference>
<dbReference type="STRING" id="29364.SAMN04487772_10926"/>
<reference evidence="3 4" key="1">
    <citation type="submission" date="2016-10" db="EMBL/GenBank/DDBJ databases">
        <authorList>
            <person name="de Groot N.N."/>
        </authorList>
    </citation>
    <scope>NUCLEOTIDE SEQUENCE [LARGE SCALE GENOMIC DNA]</scope>
    <source>
        <strain evidence="3 4">DSM 1801</strain>
    </source>
</reference>
<accession>A0A1I0C6H6</accession>
<evidence type="ECO:0000256" key="1">
    <source>
        <dbReference type="ARBA" id="ARBA00023125"/>
    </source>
</evidence>
<sequence>MNSMYFEAGKRIRKLREKLNYTREEMAEIANISPKFLYEIESGQKGFSANTLLKIAKGLSVTCEEILVGDKEK</sequence>
<dbReference type="GO" id="GO:0003677">
    <property type="term" value="F:DNA binding"/>
    <property type="evidence" value="ECO:0007669"/>
    <property type="project" value="UniProtKB-KW"/>
</dbReference>